<name>X1S4E5_9ZZZZ</name>
<accession>X1S4E5</accession>
<comment type="caution">
    <text evidence="1">The sequence shown here is derived from an EMBL/GenBank/DDBJ whole genome shotgun (WGS) entry which is preliminary data.</text>
</comment>
<proteinExistence type="predicted"/>
<protein>
    <submittedName>
        <fullName evidence="1">Uncharacterized protein</fullName>
    </submittedName>
</protein>
<organism evidence="1">
    <name type="scientific">marine sediment metagenome</name>
    <dbReference type="NCBI Taxonomy" id="412755"/>
    <lineage>
        <taxon>unclassified sequences</taxon>
        <taxon>metagenomes</taxon>
        <taxon>ecological metagenomes</taxon>
    </lineage>
</organism>
<gene>
    <name evidence="1" type="ORF">S12H4_13275</name>
</gene>
<dbReference type="EMBL" id="BARW01006322">
    <property type="protein sequence ID" value="GAI87778.1"/>
    <property type="molecule type" value="Genomic_DNA"/>
</dbReference>
<reference evidence="1" key="1">
    <citation type="journal article" date="2014" name="Front. Microbiol.">
        <title>High frequency of phylogenetically diverse reductive dehalogenase-homologous genes in deep subseafloor sedimentary metagenomes.</title>
        <authorList>
            <person name="Kawai M."/>
            <person name="Futagami T."/>
            <person name="Toyoda A."/>
            <person name="Takaki Y."/>
            <person name="Nishi S."/>
            <person name="Hori S."/>
            <person name="Arai W."/>
            <person name="Tsubouchi T."/>
            <person name="Morono Y."/>
            <person name="Uchiyama I."/>
            <person name="Ito T."/>
            <person name="Fujiyama A."/>
            <person name="Inagaki F."/>
            <person name="Takami H."/>
        </authorList>
    </citation>
    <scope>NUCLEOTIDE SEQUENCE</scope>
    <source>
        <strain evidence="1">Expedition CK06-06</strain>
    </source>
</reference>
<evidence type="ECO:0000313" key="1">
    <source>
        <dbReference type="EMBL" id="GAI87778.1"/>
    </source>
</evidence>
<dbReference type="AlphaFoldDB" id="X1S4E5"/>
<sequence length="285" mass="32948">MPIRERILSMGITGSGKSYQWLKLADILLPTKARFRCLDTDNDIPYMLETQFPQLLPRNGGNVYVHAAIDWPDYKLGVAWLQRKPINKDYLELLTPDVRKDLSIPIKDQDWVVVDMADNAWDTVQRYFTSEVFGEDLGDYFLQMRKLIQQRGGKDRHGKVATSVAPEAFDGWKDWSVMNKLYYDWIHPIVYQIPCHVYATTRPERIDKAEKNAEILSLFGGLGVRPAGQKKLGGQMHTIFLMIPGEEKWFITTAKDRAGRPYFKKTPLVSLYMQYLVAKANWPMI</sequence>